<feature type="region of interest" description="Disordered" evidence="2">
    <location>
        <begin position="16"/>
        <end position="117"/>
    </location>
</feature>
<keyword evidence="1" id="KW-0479">Metal-binding</keyword>
<accession>A0A195CWX8</accession>
<keyword evidence="1" id="KW-0862">Zinc</keyword>
<dbReference type="InterPro" id="IPR013087">
    <property type="entry name" value="Znf_C2H2_type"/>
</dbReference>
<proteinExistence type="predicted"/>
<organism evidence="4 5">
    <name type="scientific">Cyphomyrmex costatus</name>
    <dbReference type="NCBI Taxonomy" id="456900"/>
    <lineage>
        <taxon>Eukaryota</taxon>
        <taxon>Metazoa</taxon>
        <taxon>Ecdysozoa</taxon>
        <taxon>Arthropoda</taxon>
        <taxon>Hexapoda</taxon>
        <taxon>Insecta</taxon>
        <taxon>Pterygota</taxon>
        <taxon>Neoptera</taxon>
        <taxon>Endopterygota</taxon>
        <taxon>Hymenoptera</taxon>
        <taxon>Apocrita</taxon>
        <taxon>Aculeata</taxon>
        <taxon>Formicoidea</taxon>
        <taxon>Formicidae</taxon>
        <taxon>Myrmicinae</taxon>
        <taxon>Cyphomyrmex</taxon>
    </lineage>
</organism>
<feature type="compositionally biased region" description="Basic residues" evidence="2">
    <location>
        <begin position="86"/>
        <end position="95"/>
    </location>
</feature>
<keyword evidence="1" id="KW-0863">Zinc-finger</keyword>
<evidence type="ECO:0000313" key="5">
    <source>
        <dbReference type="Proteomes" id="UP000078542"/>
    </source>
</evidence>
<evidence type="ECO:0000313" key="4">
    <source>
        <dbReference type="EMBL" id="KYN05057.1"/>
    </source>
</evidence>
<dbReference type="AlphaFoldDB" id="A0A195CWX8"/>
<evidence type="ECO:0000256" key="2">
    <source>
        <dbReference type="SAM" id="MobiDB-lite"/>
    </source>
</evidence>
<dbReference type="STRING" id="456900.A0A195CWX8"/>
<evidence type="ECO:0000256" key="1">
    <source>
        <dbReference type="PROSITE-ProRule" id="PRU00042"/>
    </source>
</evidence>
<dbReference type="PROSITE" id="PS50157">
    <property type="entry name" value="ZINC_FINGER_C2H2_2"/>
    <property type="match status" value="1"/>
</dbReference>
<dbReference type="GO" id="GO:0008270">
    <property type="term" value="F:zinc ion binding"/>
    <property type="evidence" value="ECO:0007669"/>
    <property type="project" value="UniProtKB-KW"/>
</dbReference>
<feature type="region of interest" description="Disordered" evidence="2">
    <location>
        <begin position="449"/>
        <end position="491"/>
    </location>
</feature>
<protein>
    <recommendedName>
        <fullName evidence="3">C2H2-type domain-containing protein</fullName>
    </recommendedName>
</protein>
<feature type="domain" description="C2H2-type" evidence="3">
    <location>
        <begin position="330"/>
        <end position="358"/>
    </location>
</feature>
<evidence type="ECO:0000259" key="3">
    <source>
        <dbReference type="PROSITE" id="PS50157"/>
    </source>
</evidence>
<sequence length="491" mass="54612">MEKRYDPSWTFFHEKTSTRVRGDKQEERERIAHSDDCHARRPPHESKSLDEGEPRETTAGRKEKKQGKWKGTEGECCSGGTGLRAVRNRGRRTRKRETEALRASAKPDAESAQAKPEGRKKGFICSQLFIAFRCSGGVGARPIRKKEKEQHIYPAARDAILKLEGRRNYPVNAHRPAGLLITTNLPVSLRRKQVPHKFSPVYGGDAIMTTKLAQINYARICHVTSRYLSLTEVRRCVRASPSSILTRIDHALLSVAAAGLSGGLLGSGMMPLHVEGSSQVQVPRALMQAFLQQDPNHPGLETVRLPAPSCGTDEGGPPQHCREVETELCLVCRRCGRAYPQETSLLAHQRSCYLGNQQRRGALRLVQMRYCCSLCEPGVSTRTYTTVSEWRRHAETLQHRVRLEAAQERQQQQQQQQYDGGAQSGEETNPLTDEMEDVVNQITLLAARAAAESTTGQPQASDRVGSQDNNNGPDAKRQKLVQEVTALAGAR</sequence>
<name>A0A195CWX8_9HYME</name>
<feature type="region of interest" description="Disordered" evidence="2">
    <location>
        <begin position="405"/>
        <end position="429"/>
    </location>
</feature>
<feature type="compositionally biased region" description="Polar residues" evidence="2">
    <location>
        <begin position="452"/>
        <end position="472"/>
    </location>
</feature>
<dbReference type="EMBL" id="KQ977185">
    <property type="protein sequence ID" value="KYN05057.1"/>
    <property type="molecule type" value="Genomic_DNA"/>
</dbReference>
<feature type="compositionally biased region" description="Basic and acidic residues" evidence="2">
    <location>
        <begin position="16"/>
        <end position="61"/>
    </location>
</feature>
<keyword evidence="5" id="KW-1185">Reference proteome</keyword>
<dbReference type="Proteomes" id="UP000078542">
    <property type="component" value="Unassembled WGS sequence"/>
</dbReference>
<gene>
    <name evidence="4" type="ORF">ALC62_04045</name>
</gene>
<feature type="compositionally biased region" description="Basic and acidic residues" evidence="2">
    <location>
        <begin position="96"/>
        <end position="109"/>
    </location>
</feature>
<reference evidence="4 5" key="1">
    <citation type="submission" date="2016-03" db="EMBL/GenBank/DDBJ databases">
        <title>Cyphomyrmex costatus WGS genome.</title>
        <authorList>
            <person name="Nygaard S."/>
            <person name="Hu H."/>
            <person name="Boomsma J."/>
            <person name="Zhang G."/>
        </authorList>
    </citation>
    <scope>NUCLEOTIDE SEQUENCE [LARGE SCALE GENOMIC DNA]</scope>
    <source>
        <strain evidence="4">MS0001</strain>
        <tissue evidence="4">Whole body</tissue>
    </source>
</reference>